<sequence>MKKTISFLFGWCVIVAVLLWSVRLWALQPSFYYHIYDQMDLADSLDVSDKDLDRCITVLLDYLNDDRQDIKVNITKAGTKRVAFDWRETTHMKDVKRFYQKAMLVRNVTSFDAIVLGIYIYRKKNGLFFLAKGYLRACFSFLIVIVILGLWILTDFTDFWIHFHQVFFTNDYWLLTPGVDFMIDMLPEPVFHQLVITIVIMVLVILGCACLWSGRILLKKAPIGFEEEK</sequence>
<evidence type="ECO:0000313" key="3">
    <source>
        <dbReference type="Proteomes" id="UP000276568"/>
    </source>
</evidence>
<keyword evidence="1" id="KW-0472">Membrane</keyword>
<dbReference type="InterPro" id="IPR010178">
    <property type="entry name" value="Lit"/>
</dbReference>
<dbReference type="NCBIfam" id="TIGR01906">
    <property type="entry name" value="integ_TIGR01906"/>
    <property type="match status" value="1"/>
</dbReference>
<dbReference type="AlphaFoldDB" id="A0A3N0HYH0"/>
<dbReference type="RefSeq" id="WP_128520780.1">
    <property type="nucleotide sequence ID" value="NZ_RJQC01000003.1"/>
</dbReference>
<organism evidence="2 3">
    <name type="scientific">Absicoccus porci</name>
    <dbReference type="NCBI Taxonomy" id="2486576"/>
    <lineage>
        <taxon>Bacteria</taxon>
        <taxon>Bacillati</taxon>
        <taxon>Bacillota</taxon>
        <taxon>Erysipelotrichia</taxon>
        <taxon>Erysipelotrichales</taxon>
        <taxon>Erysipelotrichaceae</taxon>
        <taxon>Absicoccus</taxon>
    </lineage>
</organism>
<feature type="transmembrane region" description="Helical" evidence="1">
    <location>
        <begin position="7"/>
        <end position="26"/>
    </location>
</feature>
<evidence type="ECO:0000313" key="2">
    <source>
        <dbReference type="EMBL" id="RNM29717.1"/>
    </source>
</evidence>
<proteinExistence type="predicted"/>
<protein>
    <submittedName>
        <fullName evidence="2">TIGR01906 family membrane protein</fullName>
    </submittedName>
</protein>
<gene>
    <name evidence="2" type="ORF">EDX97_08770</name>
</gene>
<accession>A0A3N0HYH0</accession>
<feature type="transmembrane region" description="Helical" evidence="1">
    <location>
        <begin position="190"/>
        <end position="212"/>
    </location>
</feature>
<comment type="caution">
    <text evidence="2">The sequence shown here is derived from an EMBL/GenBank/DDBJ whole genome shotgun (WGS) entry which is preliminary data.</text>
</comment>
<keyword evidence="1" id="KW-1133">Transmembrane helix</keyword>
<reference evidence="2 3" key="1">
    <citation type="submission" date="2018-11" db="EMBL/GenBank/DDBJ databases">
        <title>Clostridium sp. nov., a member of the family Erysipelotrichaceae isolated from pig faeces.</title>
        <authorList>
            <person name="Chang Y.-H."/>
        </authorList>
    </citation>
    <scope>NUCLEOTIDE SEQUENCE [LARGE SCALE GENOMIC DNA]</scope>
    <source>
        <strain evidence="2 3">YH-panp20</strain>
    </source>
</reference>
<evidence type="ECO:0000256" key="1">
    <source>
        <dbReference type="SAM" id="Phobius"/>
    </source>
</evidence>
<dbReference type="EMBL" id="RJQC01000003">
    <property type="protein sequence ID" value="RNM29717.1"/>
    <property type="molecule type" value="Genomic_DNA"/>
</dbReference>
<feature type="transmembrane region" description="Helical" evidence="1">
    <location>
        <begin position="133"/>
        <end position="153"/>
    </location>
</feature>
<name>A0A3N0HYH0_9FIRM</name>
<dbReference type="Pfam" id="PF07314">
    <property type="entry name" value="Lit"/>
    <property type="match status" value="1"/>
</dbReference>
<keyword evidence="3" id="KW-1185">Reference proteome</keyword>
<keyword evidence="1" id="KW-0812">Transmembrane</keyword>
<dbReference type="Proteomes" id="UP000276568">
    <property type="component" value="Unassembled WGS sequence"/>
</dbReference>
<dbReference type="OrthoDB" id="9813051at2"/>
<feature type="transmembrane region" description="Helical" evidence="1">
    <location>
        <begin position="103"/>
        <end position="121"/>
    </location>
</feature>